<evidence type="ECO:0000256" key="1">
    <source>
        <dbReference type="ARBA" id="ARBA00005254"/>
    </source>
</evidence>
<evidence type="ECO:0000256" key="2">
    <source>
        <dbReference type="SAM" id="MobiDB-lite"/>
    </source>
</evidence>
<evidence type="ECO:0000313" key="3">
    <source>
        <dbReference type="EMBL" id="KIW54747.1"/>
    </source>
</evidence>
<dbReference type="PANTHER" id="PTHR11941:SF171">
    <property type="entry name" value="SD19268P"/>
    <property type="match status" value="1"/>
</dbReference>
<dbReference type="STRING" id="348802.A0A0D2CX45"/>
<name>A0A0D2CX45_9EURO</name>
<dbReference type="Proteomes" id="UP000054342">
    <property type="component" value="Unassembled WGS sequence"/>
</dbReference>
<dbReference type="InterPro" id="IPR029045">
    <property type="entry name" value="ClpP/crotonase-like_dom_sf"/>
</dbReference>
<sequence length="337" mass="37317">MSPCRIYRNISWLARPAISTFWSSKLQPLAPRFQLSRRLFTSTGRHHSTGPSHDFSHEETSYEPVEDDQGFGRIGWSLKRRPGDGAEIAQVWISNARRANSVGSDLLRSLTKVLRQLASRDGLRVVVLSSETAASATATPTFCGGANVREMGAIRSSADARRFITAVHDACKALRDMPVLTVASIHGLTLGAGVELAASCDFRYATKISAFSMPEVALGIPSVVQARLLANIIGWQRTKEMVYFAKRIDAQTAADWGLVDHVYDTREDMDAARVELTTKTIANNGPQAMRAQKRLVKLWEETDLDTGVEAGIEEFASMWNDGGSEPQEYMRPFLQRR</sequence>
<dbReference type="RefSeq" id="XP_013315331.1">
    <property type="nucleotide sequence ID" value="XM_013459877.1"/>
</dbReference>
<dbReference type="AlphaFoldDB" id="A0A0D2CX45"/>
<dbReference type="Pfam" id="PF00378">
    <property type="entry name" value="ECH_1"/>
    <property type="match status" value="1"/>
</dbReference>
<accession>A0A0D2CX45</accession>
<comment type="similarity">
    <text evidence="1">Belongs to the enoyl-CoA hydratase/isomerase family.</text>
</comment>
<dbReference type="OrthoDB" id="410701at2759"/>
<dbReference type="Gene3D" id="3.90.226.10">
    <property type="entry name" value="2-enoyl-CoA Hydratase, Chain A, domain 1"/>
    <property type="match status" value="1"/>
</dbReference>
<dbReference type="CDD" id="cd06558">
    <property type="entry name" value="crotonase-like"/>
    <property type="match status" value="1"/>
</dbReference>
<dbReference type="GeneID" id="25328992"/>
<organism evidence="3 4">
    <name type="scientific">Exophiala xenobiotica</name>
    <dbReference type="NCBI Taxonomy" id="348802"/>
    <lineage>
        <taxon>Eukaryota</taxon>
        <taxon>Fungi</taxon>
        <taxon>Dikarya</taxon>
        <taxon>Ascomycota</taxon>
        <taxon>Pezizomycotina</taxon>
        <taxon>Eurotiomycetes</taxon>
        <taxon>Chaetothyriomycetidae</taxon>
        <taxon>Chaetothyriales</taxon>
        <taxon>Herpotrichiellaceae</taxon>
        <taxon>Exophiala</taxon>
    </lineage>
</organism>
<dbReference type="GO" id="GO:0006635">
    <property type="term" value="P:fatty acid beta-oxidation"/>
    <property type="evidence" value="ECO:0007669"/>
    <property type="project" value="TreeGrafter"/>
</dbReference>
<evidence type="ECO:0008006" key="5">
    <source>
        <dbReference type="Google" id="ProtNLM"/>
    </source>
</evidence>
<dbReference type="HOGENOM" id="CLU_009834_7_3_1"/>
<feature type="region of interest" description="Disordered" evidence="2">
    <location>
        <begin position="44"/>
        <end position="67"/>
    </location>
</feature>
<dbReference type="EMBL" id="KN847320">
    <property type="protein sequence ID" value="KIW54747.1"/>
    <property type="molecule type" value="Genomic_DNA"/>
</dbReference>
<dbReference type="GO" id="GO:0005739">
    <property type="term" value="C:mitochondrion"/>
    <property type="evidence" value="ECO:0007669"/>
    <property type="project" value="TreeGrafter"/>
</dbReference>
<proteinExistence type="inferred from homology"/>
<reference evidence="3 4" key="1">
    <citation type="submission" date="2015-01" db="EMBL/GenBank/DDBJ databases">
        <title>The Genome Sequence of Exophiala xenobiotica CBS118157.</title>
        <authorList>
            <consortium name="The Broad Institute Genomics Platform"/>
            <person name="Cuomo C."/>
            <person name="de Hoog S."/>
            <person name="Gorbushina A."/>
            <person name="Stielow B."/>
            <person name="Teixiera M."/>
            <person name="Abouelleil A."/>
            <person name="Chapman S.B."/>
            <person name="Priest M."/>
            <person name="Young S.K."/>
            <person name="Wortman J."/>
            <person name="Nusbaum C."/>
            <person name="Birren B."/>
        </authorList>
    </citation>
    <scope>NUCLEOTIDE SEQUENCE [LARGE SCALE GENOMIC DNA]</scope>
    <source>
        <strain evidence="3 4">CBS 118157</strain>
    </source>
</reference>
<dbReference type="SUPFAM" id="SSF52096">
    <property type="entry name" value="ClpP/crotonase"/>
    <property type="match status" value="1"/>
</dbReference>
<gene>
    <name evidence="3" type="ORF">PV05_07084</name>
</gene>
<evidence type="ECO:0000313" key="4">
    <source>
        <dbReference type="Proteomes" id="UP000054342"/>
    </source>
</evidence>
<dbReference type="InterPro" id="IPR001753">
    <property type="entry name" value="Enoyl-CoA_hydra/iso"/>
</dbReference>
<protein>
    <recommendedName>
        <fullName evidence="5">Enoyl-CoA hydratase</fullName>
    </recommendedName>
</protein>
<keyword evidence="4" id="KW-1185">Reference proteome</keyword>
<dbReference type="PANTHER" id="PTHR11941">
    <property type="entry name" value="ENOYL-COA HYDRATASE-RELATED"/>
    <property type="match status" value="1"/>
</dbReference>